<dbReference type="PANTHER" id="PTHR47623">
    <property type="entry name" value="OS09G0287300 PROTEIN"/>
    <property type="match status" value="1"/>
</dbReference>
<dbReference type="InterPro" id="IPR013078">
    <property type="entry name" value="His_Pase_superF_clade-1"/>
</dbReference>
<dbReference type="SMART" id="SM00855">
    <property type="entry name" value="PGAM"/>
    <property type="match status" value="1"/>
</dbReference>
<dbReference type="RefSeq" id="WP_167636978.1">
    <property type="nucleotide sequence ID" value="NZ_JAATOP010000002.1"/>
</dbReference>
<protein>
    <submittedName>
        <fullName evidence="1">Histidine phosphatase family protein</fullName>
    </submittedName>
</protein>
<gene>
    <name evidence="1" type="ORF">HCZ30_05050</name>
</gene>
<dbReference type="InterPro" id="IPR029033">
    <property type="entry name" value="His_PPase_superfam"/>
</dbReference>
<keyword evidence="2" id="KW-1185">Reference proteome</keyword>
<comment type="caution">
    <text evidence="1">The sequence shown here is derived from an EMBL/GenBank/DDBJ whole genome shotgun (WGS) entry which is preliminary data.</text>
</comment>
<proteinExistence type="predicted"/>
<accession>A0ABX0VV35</accession>
<name>A0ABX0VV35_9RHOB</name>
<organism evidence="1 2">
    <name type="scientific">Marivivens donghaensis</name>
    <dbReference type="NCBI Taxonomy" id="1699413"/>
    <lineage>
        <taxon>Bacteria</taxon>
        <taxon>Pseudomonadati</taxon>
        <taxon>Pseudomonadota</taxon>
        <taxon>Alphaproteobacteria</taxon>
        <taxon>Rhodobacterales</taxon>
        <taxon>Paracoccaceae</taxon>
        <taxon>Marivivens group</taxon>
        <taxon>Marivivens</taxon>
    </lineage>
</organism>
<dbReference type="Proteomes" id="UP000709466">
    <property type="component" value="Unassembled WGS sequence"/>
</dbReference>
<dbReference type="EMBL" id="JAATOP010000002">
    <property type="protein sequence ID" value="NIY71801.1"/>
    <property type="molecule type" value="Genomic_DNA"/>
</dbReference>
<evidence type="ECO:0000313" key="1">
    <source>
        <dbReference type="EMBL" id="NIY71801.1"/>
    </source>
</evidence>
<dbReference type="CDD" id="cd07067">
    <property type="entry name" value="HP_PGM_like"/>
    <property type="match status" value="1"/>
</dbReference>
<reference evidence="1 2" key="1">
    <citation type="submission" date="2020-03" db="EMBL/GenBank/DDBJ databases">
        <title>Bacterial isolates of synthetic phycosphere.</title>
        <authorList>
            <person name="Fu H."/>
            <person name="Moran M.A."/>
        </authorList>
    </citation>
    <scope>NUCLEOTIDE SEQUENCE [LARGE SCALE GENOMIC DNA]</scope>
    <source>
        <strain evidence="1 2">HF1</strain>
    </source>
</reference>
<evidence type="ECO:0000313" key="2">
    <source>
        <dbReference type="Proteomes" id="UP000709466"/>
    </source>
</evidence>
<dbReference type="PANTHER" id="PTHR47623:SF1">
    <property type="entry name" value="OS09G0287300 PROTEIN"/>
    <property type="match status" value="1"/>
</dbReference>
<sequence length="161" mass="18198">MPKRLILIRHAKSDWGDLNQPDKARNLNERGRRQAPLLGRWLRKNGYVPDVVLCSAAVRTRETLDLLALDTTVIYEDSLYLATPDVMFRELSKREEGCIAMIGHNPGIGELAYALAAEPAAHPKFHAYPTLATTVLNFDQDRWRDIEKGTVTDFAVPKDLE</sequence>
<dbReference type="SUPFAM" id="SSF53254">
    <property type="entry name" value="Phosphoglycerate mutase-like"/>
    <property type="match status" value="1"/>
</dbReference>
<dbReference type="Pfam" id="PF00300">
    <property type="entry name" value="His_Phos_1"/>
    <property type="match status" value="1"/>
</dbReference>
<dbReference type="Gene3D" id="3.40.50.1240">
    <property type="entry name" value="Phosphoglycerate mutase-like"/>
    <property type="match status" value="1"/>
</dbReference>